<dbReference type="PANTHER" id="PTHR23023">
    <property type="entry name" value="DIMETHYLANILINE MONOOXYGENASE"/>
    <property type="match status" value="1"/>
</dbReference>
<evidence type="ECO:0000256" key="8">
    <source>
        <dbReference type="RuleBase" id="RU361177"/>
    </source>
</evidence>
<evidence type="ECO:0000313" key="9">
    <source>
        <dbReference type="EMBL" id="KAK5649045.1"/>
    </source>
</evidence>
<dbReference type="Pfam" id="PF00743">
    <property type="entry name" value="FMO-like"/>
    <property type="match status" value="2"/>
</dbReference>
<dbReference type="InterPro" id="IPR000960">
    <property type="entry name" value="Flavin_mOase"/>
</dbReference>
<keyword evidence="4 8" id="KW-0274">FAD</keyword>
<dbReference type="InterPro" id="IPR050346">
    <property type="entry name" value="FMO-like"/>
</dbReference>
<comment type="caution">
    <text evidence="9">The sequence shown here is derived from an EMBL/GenBank/DDBJ whole genome shotgun (WGS) entry which is preliminary data.</text>
</comment>
<name>A0AAN7VHQ0_9COLE</name>
<dbReference type="EMBL" id="JAVRBK010000002">
    <property type="protein sequence ID" value="KAK5649045.1"/>
    <property type="molecule type" value="Genomic_DNA"/>
</dbReference>
<dbReference type="SUPFAM" id="SSF51905">
    <property type="entry name" value="FAD/NAD(P)-binding domain"/>
    <property type="match status" value="2"/>
</dbReference>
<protein>
    <recommendedName>
        <fullName evidence="8">Flavin-containing monooxygenase</fullName>
        <ecNumber evidence="8">1.-.-.-</ecNumber>
    </recommendedName>
</protein>
<keyword evidence="3 8" id="KW-0285">Flavoprotein</keyword>
<proteinExistence type="inferred from homology"/>
<dbReference type="Proteomes" id="UP001329430">
    <property type="component" value="Chromosome 2"/>
</dbReference>
<dbReference type="FunFam" id="3.50.50.60:FF:000138">
    <property type="entry name" value="Flavin-containing monooxygenase"/>
    <property type="match status" value="1"/>
</dbReference>
<dbReference type="GO" id="GO:0004499">
    <property type="term" value="F:N,N-dimethylaniline monooxygenase activity"/>
    <property type="evidence" value="ECO:0007669"/>
    <property type="project" value="InterPro"/>
</dbReference>
<evidence type="ECO:0000256" key="7">
    <source>
        <dbReference type="ARBA" id="ARBA00023033"/>
    </source>
</evidence>
<dbReference type="EC" id="1.-.-.-" evidence="8"/>
<dbReference type="PRINTS" id="PR00370">
    <property type="entry name" value="FMOXYGENASE"/>
</dbReference>
<keyword evidence="6 8" id="KW-0560">Oxidoreductase</keyword>
<sequence length="414" mass="47529">MKIAIIGAGPSGLVSTKYSLDEGHDIDVYEQSGYIGGTWMYTDKVGLDEYGFPVHSSMYKGLMTNVPKEIMTFLDFPYPEQQTKSYICQPEVINYFNQFADTFYLKEHIKFYKRVTKVTPQPLDKWNVTAQDAKTKISETHTYDAVFICTGHYSVPYIPKLPGQDKFTGEQVHSHNFRSSEPFKDKNVLVIGGSSSGVDIAGLISKVAAKVVLCYRSMLKKNDLEDIPKKQEVSRFTESGVIFRDGTEDTFDTILYCTGYKYSFPFLTDGCDIKIENNWVKPLYKHIININHPTMCFIGIPYYLCEIPALDIEVRFALAAVGRKFSLPTKKEMLKELEEQNFDRITNGLHERYTHRIKGVQNQEKYFNELSSVANIRPMPIVLNKILDWVDNNKRDVTNCIKIIDNENFVQFKC</sequence>
<comment type="cofactor">
    <cofactor evidence="1 8">
        <name>FAD</name>
        <dbReference type="ChEBI" id="CHEBI:57692"/>
    </cofactor>
</comment>
<organism evidence="9 10">
    <name type="scientific">Pyrocoelia pectoralis</name>
    <dbReference type="NCBI Taxonomy" id="417401"/>
    <lineage>
        <taxon>Eukaryota</taxon>
        <taxon>Metazoa</taxon>
        <taxon>Ecdysozoa</taxon>
        <taxon>Arthropoda</taxon>
        <taxon>Hexapoda</taxon>
        <taxon>Insecta</taxon>
        <taxon>Pterygota</taxon>
        <taxon>Neoptera</taxon>
        <taxon>Endopterygota</taxon>
        <taxon>Coleoptera</taxon>
        <taxon>Polyphaga</taxon>
        <taxon>Elateriformia</taxon>
        <taxon>Elateroidea</taxon>
        <taxon>Lampyridae</taxon>
        <taxon>Lampyrinae</taxon>
        <taxon>Pyrocoelia</taxon>
    </lineage>
</organism>
<evidence type="ECO:0000256" key="2">
    <source>
        <dbReference type="ARBA" id="ARBA00009183"/>
    </source>
</evidence>
<gene>
    <name evidence="9" type="ORF">RI129_003937</name>
</gene>
<keyword evidence="10" id="KW-1185">Reference proteome</keyword>
<dbReference type="InterPro" id="IPR036188">
    <property type="entry name" value="FAD/NAD-bd_sf"/>
</dbReference>
<evidence type="ECO:0000256" key="5">
    <source>
        <dbReference type="ARBA" id="ARBA00022857"/>
    </source>
</evidence>
<dbReference type="GO" id="GO:0050661">
    <property type="term" value="F:NADP binding"/>
    <property type="evidence" value="ECO:0007669"/>
    <property type="project" value="InterPro"/>
</dbReference>
<dbReference type="AlphaFoldDB" id="A0AAN7VHQ0"/>
<dbReference type="GO" id="GO:0050660">
    <property type="term" value="F:flavin adenine dinucleotide binding"/>
    <property type="evidence" value="ECO:0007669"/>
    <property type="project" value="InterPro"/>
</dbReference>
<dbReference type="PIRSF" id="PIRSF000332">
    <property type="entry name" value="FMO"/>
    <property type="match status" value="1"/>
</dbReference>
<accession>A0AAN7VHQ0</accession>
<evidence type="ECO:0000256" key="4">
    <source>
        <dbReference type="ARBA" id="ARBA00022827"/>
    </source>
</evidence>
<reference evidence="9 10" key="1">
    <citation type="journal article" date="2024" name="Insects">
        <title>An Improved Chromosome-Level Genome Assembly of the Firefly Pyrocoelia pectoralis.</title>
        <authorList>
            <person name="Fu X."/>
            <person name="Meyer-Rochow V.B."/>
            <person name="Ballantyne L."/>
            <person name="Zhu X."/>
        </authorList>
    </citation>
    <scope>NUCLEOTIDE SEQUENCE [LARGE SCALE GENOMIC DNA]</scope>
    <source>
        <tissue evidence="9">Whole body</tissue>
    </source>
</reference>
<dbReference type="InterPro" id="IPR020946">
    <property type="entry name" value="Flavin_mOase-like"/>
</dbReference>
<evidence type="ECO:0000256" key="3">
    <source>
        <dbReference type="ARBA" id="ARBA00022630"/>
    </source>
</evidence>
<keyword evidence="5" id="KW-0521">NADP</keyword>
<comment type="similarity">
    <text evidence="2 8">Belongs to the FMO family.</text>
</comment>
<evidence type="ECO:0000256" key="6">
    <source>
        <dbReference type="ARBA" id="ARBA00023002"/>
    </source>
</evidence>
<evidence type="ECO:0000256" key="1">
    <source>
        <dbReference type="ARBA" id="ARBA00001974"/>
    </source>
</evidence>
<evidence type="ECO:0000313" key="10">
    <source>
        <dbReference type="Proteomes" id="UP001329430"/>
    </source>
</evidence>
<keyword evidence="7 8" id="KW-0503">Monooxygenase</keyword>
<dbReference type="Gene3D" id="3.50.50.60">
    <property type="entry name" value="FAD/NAD(P)-binding domain"/>
    <property type="match status" value="2"/>
</dbReference>